<reference evidence="1" key="1">
    <citation type="submission" date="2023-07" db="EMBL/GenBank/DDBJ databases">
        <title>Genome content predicts the carbon catabolic preferences of heterotrophic bacteria.</title>
        <authorList>
            <person name="Gralka M."/>
        </authorList>
    </citation>
    <scope>NUCLEOTIDE SEQUENCE</scope>
    <source>
        <strain evidence="1">E2R20</strain>
    </source>
</reference>
<dbReference type="AlphaFoldDB" id="A0AAW7YRF9"/>
<dbReference type="RefSeq" id="WP_029056372.1">
    <property type="nucleotide sequence ID" value="NZ_JAUOQO010000002.1"/>
</dbReference>
<accession>A0AAW7YRF9</accession>
<proteinExistence type="predicted"/>
<evidence type="ECO:0000313" key="1">
    <source>
        <dbReference type="EMBL" id="MDO6573236.1"/>
    </source>
</evidence>
<keyword evidence="2" id="KW-1185">Reference proteome</keyword>
<sequence>MQLYSNDGTQSEIREIRFNEEEVMRYCQIIGVEYKGYVPELFCAKLWPEFTLFQEFINEKIYLKETKVYQTNKLVTCTNYKAELRKKEVLKIKNFIKYTYTLKINKDNNNCIYIEQIFIKVNQI</sequence>
<name>A0AAW7YRF9_9STAP</name>
<organism evidence="1 2">
    <name type="scientific">Staphylococcus pasteuri_A</name>
    <dbReference type="NCBI Taxonomy" id="3062664"/>
    <lineage>
        <taxon>Bacteria</taxon>
        <taxon>Bacillati</taxon>
        <taxon>Bacillota</taxon>
        <taxon>Bacilli</taxon>
        <taxon>Bacillales</taxon>
        <taxon>Staphylococcaceae</taxon>
        <taxon>Staphylococcus</taxon>
    </lineage>
</organism>
<comment type="caution">
    <text evidence="1">The sequence shown here is derived from an EMBL/GenBank/DDBJ whole genome shotgun (WGS) entry which is preliminary data.</text>
</comment>
<protein>
    <submittedName>
        <fullName evidence="1">Protein vraC</fullName>
    </submittedName>
</protein>
<gene>
    <name evidence="1" type="ORF">Q4528_03590</name>
</gene>
<dbReference type="EMBL" id="JAUOQO010000002">
    <property type="protein sequence ID" value="MDO6573236.1"/>
    <property type="molecule type" value="Genomic_DNA"/>
</dbReference>
<evidence type="ECO:0000313" key="2">
    <source>
        <dbReference type="Proteomes" id="UP001170310"/>
    </source>
</evidence>
<dbReference type="Proteomes" id="UP001170310">
    <property type="component" value="Unassembled WGS sequence"/>
</dbReference>